<gene>
    <name evidence="13" type="ORF">LYPA_23C020548</name>
</gene>
<evidence type="ECO:0000313" key="13">
    <source>
        <dbReference type="EMBL" id="VFV19852.1"/>
    </source>
</evidence>
<dbReference type="PANTHER" id="PTHR46608">
    <property type="entry name" value="T-CELL IMMUNOGLOBULIN AND MUCIN DOMAIN-CONTAINING PROTEIN 4"/>
    <property type="match status" value="1"/>
</dbReference>
<comment type="subcellular location">
    <subcellularLocation>
        <location evidence="1">Membrane</location>
        <topology evidence="1">Single-pass type I membrane protein</topology>
    </subcellularLocation>
</comment>
<feature type="signal peptide" evidence="11">
    <location>
        <begin position="1"/>
        <end position="22"/>
    </location>
</feature>
<proteinExistence type="inferred from homology"/>
<keyword evidence="8" id="KW-0393">Immunoglobulin domain</keyword>
<dbReference type="Pfam" id="PF07686">
    <property type="entry name" value="V-set"/>
    <property type="match status" value="1"/>
</dbReference>
<evidence type="ECO:0000259" key="12">
    <source>
        <dbReference type="PROSITE" id="PS50835"/>
    </source>
</evidence>
<reference evidence="13 14" key="1">
    <citation type="submission" date="2019-01" db="EMBL/GenBank/DDBJ databases">
        <authorList>
            <person name="Alioto T."/>
            <person name="Alioto T."/>
        </authorList>
    </citation>
    <scope>NUCLEOTIDE SEQUENCE [LARGE SCALE GENOMIC DNA]</scope>
</reference>
<evidence type="ECO:0000256" key="8">
    <source>
        <dbReference type="ARBA" id="ARBA00023319"/>
    </source>
</evidence>
<feature type="chain" id="PRO_5019796472" description="Ig-like domain-containing protein" evidence="11">
    <location>
        <begin position="23"/>
        <end position="358"/>
    </location>
</feature>
<evidence type="ECO:0000256" key="10">
    <source>
        <dbReference type="SAM" id="Phobius"/>
    </source>
</evidence>
<evidence type="ECO:0000256" key="4">
    <source>
        <dbReference type="ARBA" id="ARBA00022989"/>
    </source>
</evidence>
<protein>
    <recommendedName>
        <fullName evidence="12">Ig-like domain-containing protein</fullName>
    </recommendedName>
</protein>
<dbReference type="GO" id="GO:0043277">
    <property type="term" value="P:apoptotic cell clearance"/>
    <property type="evidence" value="ECO:0007669"/>
    <property type="project" value="TreeGrafter"/>
</dbReference>
<evidence type="ECO:0000256" key="9">
    <source>
        <dbReference type="ARBA" id="ARBA00038203"/>
    </source>
</evidence>
<keyword evidence="4 10" id="KW-1133">Transmembrane helix</keyword>
<dbReference type="GO" id="GO:0016020">
    <property type="term" value="C:membrane"/>
    <property type="evidence" value="ECO:0007669"/>
    <property type="project" value="UniProtKB-SubCell"/>
</dbReference>
<dbReference type="InterPro" id="IPR013783">
    <property type="entry name" value="Ig-like_fold"/>
</dbReference>
<keyword evidence="3 11" id="KW-0732">Signal</keyword>
<evidence type="ECO:0000256" key="3">
    <source>
        <dbReference type="ARBA" id="ARBA00022729"/>
    </source>
</evidence>
<feature type="domain" description="Ig-like" evidence="12">
    <location>
        <begin position="21"/>
        <end position="114"/>
    </location>
</feature>
<dbReference type="Proteomes" id="UP000386466">
    <property type="component" value="Unassembled WGS sequence"/>
</dbReference>
<keyword evidence="6" id="KW-1015">Disulfide bond</keyword>
<dbReference type="InterPro" id="IPR036179">
    <property type="entry name" value="Ig-like_dom_sf"/>
</dbReference>
<evidence type="ECO:0000256" key="7">
    <source>
        <dbReference type="ARBA" id="ARBA00023180"/>
    </source>
</evidence>
<evidence type="ECO:0000256" key="11">
    <source>
        <dbReference type="SAM" id="SignalP"/>
    </source>
</evidence>
<evidence type="ECO:0000256" key="1">
    <source>
        <dbReference type="ARBA" id="ARBA00004479"/>
    </source>
</evidence>
<dbReference type="EMBL" id="CAAGRJ010002005">
    <property type="protein sequence ID" value="VFV19852.1"/>
    <property type="molecule type" value="Genomic_DNA"/>
</dbReference>
<keyword evidence="14" id="KW-1185">Reference proteome</keyword>
<evidence type="ECO:0000256" key="6">
    <source>
        <dbReference type="ARBA" id="ARBA00023157"/>
    </source>
</evidence>
<dbReference type="InterPro" id="IPR013106">
    <property type="entry name" value="Ig_V-set"/>
</dbReference>
<dbReference type="SUPFAM" id="SSF48726">
    <property type="entry name" value="Immunoglobulin"/>
    <property type="match status" value="1"/>
</dbReference>
<dbReference type="PANTHER" id="PTHR46608:SF3">
    <property type="entry name" value="T-CELL IMMUNOGLOBULIN AND MUCIN DOMAIN-CONTAINING PROTEIN 4"/>
    <property type="match status" value="1"/>
</dbReference>
<dbReference type="Gene3D" id="2.60.40.10">
    <property type="entry name" value="Immunoglobulins"/>
    <property type="match status" value="1"/>
</dbReference>
<dbReference type="GO" id="GO:0001786">
    <property type="term" value="F:phosphatidylserine binding"/>
    <property type="evidence" value="ECO:0007669"/>
    <property type="project" value="TreeGrafter"/>
</dbReference>
<sequence length="358" mass="39260">MSKGPLILWLLIELGRLSLIPAAPETVRGFLGQSVTLPCKYSSWSENSNSMCWGKGQCPKSKCNNELLHTDGMTVLSRKSSKYELQGNIRQGDVSLTILNTNEGDNSVYCCRIEVPGWFNDVKKNIRLQLRRAPTTKRPATTTAMTTTIAVLPTTAVTTPELTTRTPLQTTLTAVATTCPPTISTFLPEATPVLETTDPSMGAPTFTTESESFFLSSDSERSTEVTSGNIALLTSRESEGWGLQSTSKTSMWEMSESVTFPQPRESETAMVVQNEAQSEEVKMVINPDLLMIIAPSVGFVLLVLLVAFFLRGLTMLESVKTPLKICSMEGKLKMVFSHSNGPPFLRIEDGGIMWELSK</sequence>
<name>A0A485MP39_LYNPA</name>
<evidence type="ECO:0000313" key="14">
    <source>
        <dbReference type="Proteomes" id="UP000386466"/>
    </source>
</evidence>
<keyword evidence="2 10" id="KW-0812">Transmembrane</keyword>
<keyword evidence="7" id="KW-0325">Glycoprotein</keyword>
<dbReference type="SMART" id="SM00409">
    <property type="entry name" value="IG"/>
    <property type="match status" value="1"/>
</dbReference>
<dbReference type="GO" id="GO:0060097">
    <property type="term" value="P:cytoskeletal rearrangement involved in phagocytosis, engulfment"/>
    <property type="evidence" value="ECO:0007669"/>
    <property type="project" value="TreeGrafter"/>
</dbReference>
<accession>A0A485MP39</accession>
<keyword evidence="5 10" id="KW-0472">Membrane</keyword>
<dbReference type="PROSITE" id="PS50835">
    <property type="entry name" value="IG_LIKE"/>
    <property type="match status" value="1"/>
</dbReference>
<organism evidence="13 14">
    <name type="scientific">Lynx pardinus</name>
    <name type="common">Iberian lynx</name>
    <name type="synonym">Felis pardina</name>
    <dbReference type="NCBI Taxonomy" id="191816"/>
    <lineage>
        <taxon>Eukaryota</taxon>
        <taxon>Metazoa</taxon>
        <taxon>Chordata</taxon>
        <taxon>Craniata</taxon>
        <taxon>Vertebrata</taxon>
        <taxon>Euteleostomi</taxon>
        <taxon>Mammalia</taxon>
        <taxon>Eutheria</taxon>
        <taxon>Laurasiatheria</taxon>
        <taxon>Carnivora</taxon>
        <taxon>Feliformia</taxon>
        <taxon>Felidae</taxon>
        <taxon>Felinae</taxon>
        <taxon>Lynx</taxon>
    </lineage>
</organism>
<evidence type="ECO:0000256" key="2">
    <source>
        <dbReference type="ARBA" id="ARBA00022692"/>
    </source>
</evidence>
<comment type="similarity">
    <text evidence="9">Belongs to the immunoglobulin superfamily. TIM family.</text>
</comment>
<evidence type="ECO:0000256" key="5">
    <source>
        <dbReference type="ARBA" id="ARBA00023136"/>
    </source>
</evidence>
<dbReference type="AlphaFoldDB" id="A0A485MP39"/>
<dbReference type="FunFam" id="2.60.40.10:FF:000774">
    <property type="entry name" value="Hepatitis A virus cellular receptor 1"/>
    <property type="match status" value="1"/>
</dbReference>
<dbReference type="InterPro" id="IPR007110">
    <property type="entry name" value="Ig-like_dom"/>
</dbReference>
<feature type="transmembrane region" description="Helical" evidence="10">
    <location>
        <begin position="289"/>
        <end position="310"/>
    </location>
</feature>
<dbReference type="InterPro" id="IPR003599">
    <property type="entry name" value="Ig_sub"/>
</dbReference>